<evidence type="ECO:0000256" key="3">
    <source>
        <dbReference type="ARBA" id="ARBA00023125"/>
    </source>
</evidence>
<keyword evidence="7" id="KW-1185">Reference proteome</keyword>
<dbReference type="InterPro" id="IPR036388">
    <property type="entry name" value="WH-like_DNA-bd_sf"/>
</dbReference>
<keyword evidence="3" id="KW-0238">DNA-binding</keyword>
<comment type="similarity">
    <text evidence="1">Belongs to the LysR transcriptional regulatory family.</text>
</comment>
<dbReference type="AlphaFoldDB" id="A0A916T4S9"/>
<evidence type="ECO:0000313" key="6">
    <source>
        <dbReference type="EMBL" id="GGB31871.1"/>
    </source>
</evidence>
<evidence type="ECO:0000313" key="7">
    <source>
        <dbReference type="Proteomes" id="UP000636793"/>
    </source>
</evidence>
<dbReference type="GO" id="GO:0003677">
    <property type="term" value="F:DNA binding"/>
    <property type="evidence" value="ECO:0007669"/>
    <property type="project" value="UniProtKB-KW"/>
</dbReference>
<dbReference type="SUPFAM" id="SSF46785">
    <property type="entry name" value="Winged helix' DNA-binding domain"/>
    <property type="match status" value="1"/>
</dbReference>
<dbReference type="Gene3D" id="3.40.190.290">
    <property type="match status" value="1"/>
</dbReference>
<dbReference type="Gene3D" id="1.10.10.10">
    <property type="entry name" value="Winged helix-like DNA-binding domain superfamily/Winged helix DNA-binding domain"/>
    <property type="match status" value="1"/>
</dbReference>
<dbReference type="InterPro" id="IPR036390">
    <property type="entry name" value="WH_DNA-bd_sf"/>
</dbReference>
<dbReference type="PROSITE" id="PS50931">
    <property type="entry name" value="HTH_LYSR"/>
    <property type="match status" value="1"/>
</dbReference>
<comment type="caution">
    <text evidence="6">The sequence shown here is derived from an EMBL/GenBank/DDBJ whole genome shotgun (WGS) entry which is preliminary data.</text>
</comment>
<evidence type="ECO:0000256" key="2">
    <source>
        <dbReference type="ARBA" id="ARBA00023015"/>
    </source>
</evidence>
<dbReference type="InterPro" id="IPR000847">
    <property type="entry name" value="LysR_HTH_N"/>
</dbReference>
<name>A0A916T4S9_9MICO</name>
<accession>A0A916T4S9</accession>
<sequence length="298" mass="32473">MDRVDTRQLEYFVTVAQERSFTQAAARLNAVQSTVSAGVAALEKDLRYAVLTRSTRRVELTPQGAELLPIAERILADERKIRSIGGDQGETLRGRIRIGTLTSLEWLDLPGRLGAFHRQHPDVKLSLAQRPRGSSDIARDLRAGRLDVGLVGFDAAELADLAPIVLQDTPFVAMLPPTHPLATETTISLAALARDGFVDVPTGFGNRTMVDRYLAAQGVRRSVLVEVPDLTTVPDYVRAGLGVAVVPRPSGEARGVVIRGLAEPLRWQLCLVSSPKARDNEAVRQLLRVLGRRELKAG</sequence>
<dbReference type="GO" id="GO:0032993">
    <property type="term" value="C:protein-DNA complex"/>
    <property type="evidence" value="ECO:0007669"/>
    <property type="project" value="TreeGrafter"/>
</dbReference>
<dbReference type="FunFam" id="1.10.10.10:FF:000001">
    <property type="entry name" value="LysR family transcriptional regulator"/>
    <property type="match status" value="1"/>
</dbReference>
<evidence type="ECO:0000259" key="5">
    <source>
        <dbReference type="PROSITE" id="PS50931"/>
    </source>
</evidence>
<dbReference type="SUPFAM" id="SSF53850">
    <property type="entry name" value="Periplasmic binding protein-like II"/>
    <property type="match status" value="1"/>
</dbReference>
<dbReference type="PANTHER" id="PTHR30346:SF30">
    <property type="entry name" value="SMALL NEUTRAL PROTEASE REGULATORY PROTEIN"/>
    <property type="match status" value="1"/>
</dbReference>
<feature type="domain" description="HTH lysR-type" evidence="5">
    <location>
        <begin position="4"/>
        <end position="61"/>
    </location>
</feature>
<protein>
    <submittedName>
        <fullName evidence="6">LysR family transcriptional regulator</fullName>
    </submittedName>
</protein>
<proteinExistence type="inferred from homology"/>
<evidence type="ECO:0000256" key="1">
    <source>
        <dbReference type="ARBA" id="ARBA00009437"/>
    </source>
</evidence>
<reference evidence="6" key="2">
    <citation type="submission" date="2020-09" db="EMBL/GenBank/DDBJ databases">
        <authorList>
            <person name="Sun Q."/>
            <person name="Zhou Y."/>
        </authorList>
    </citation>
    <scope>NUCLEOTIDE SEQUENCE</scope>
    <source>
        <strain evidence="6">CGMCC 1.15085</strain>
    </source>
</reference>
<dbReference type="Pfam" id="PF00126">
    <property type="entry name" value="HTH_1"/>
    <property type="match status" value="1"/>
</dbReference>
<dbReference type="InterPro" id="IPR005119">
    <property type="entry name" value="LysR_subst-bd"/>
</dbReference>
<keyword evidence="4" id="KW-0804">Transcription</keyword>
<reference evidence="6" key="1">
    <citation type="journal article" date="2014" name="Int. J. Syst. Evol. Microbiol.">
        <title>Complete genome sequence of Corynebacterium casei LMG S-19264T (=DSM 44701T), isolated from a smear-ripened cheese.</title>
        <authorList>
            <consortium name="US DOE Joint Genome Institute (JGI-PGF)"/>
            <person name="Walter F."/>
            <person name="Albersmeier A."/>
            <person name="Kalinowski J."/>
            <person name="Ruckert C."/>
        </authorList>
    </citation>
    <scope>NUCLEOTIDE SEQUENCE</scope>
    <source>
        <strain evidence="6">CGMCC 1.15085</strain>
    </source>
</reference>
<dbReference type="Proteomes" id="UP000636793">
    <property type="component" value="Unassembled WGS sequence"/>
</dbReference>
<gene>
    <name evidence="6" type="ORF">GCM10011492_23190</name>
</gene>
<keyword evidence="2" id="KW-0805">Transcription regulation</keyword>
<evidence type="ECO:0000256" key="4">
    <source>
        <dbReference type="ARBA" id="ARBA00023163"/>
    </source>
</evidence>
<dbReference type="Pfam" id="PF03466">
    <property type="entry name" value="LysR_substrate"/>
    <property type="match status" value="1"/>
</dbReference>
<dbReference type="PANTHER" id="PTHR30346">
    <property type="entry name" value="TRANSCRIPTIONAL DUAL REGULATOR HCAR-RELATED"/>
    <property type="match status" value="1"/>
</dbReference>
<dbReference type="GO" id="GO:0003700">
    <property type="term" value="F:DNA-binding transcription factor activity"/>
    <property type="evidence" value="ECO:0007669"/>
    <property type="project" value="InterPro"/>
</dbReference>
<dbReference type="EMBL" id="BMHI01000003">
    <property type="protein sequence ID" value="GGB31871.1"/>
    <property type="molecule type" value="Genomic_DNA"/>
</dbReference>
<organism evidence="6 7">
    <name type="scientific">Flexivirga endophytica</name>
    <dbReference type="NCBI Taxonomy" id="1849103"/>
    <lineage>
        <taxon>Bacteria</taxon>
        <taxon>Bacillati</taxon>
        <taxon>Actinomycetota</taxon>
        <taxon>Actinomycetes</taxon>
        <taxon>Micrococcales</taxon>
        <taxon>Dermacoccaceae</taxon>
        <taxon>Flexivirga</taxon>
    </lineage>
</organism>